<organism evidence="1 2">
    <name type="scientific">Nonlabens mediterrranea</name>
    <dbReference type="NCBI Taxonomy" id="1419947"/>
    <lineage>
        <taxon>Bacteria</taxon>
        <taxon>Pseudomonadati</taxon>
        <taxon>Bacteroidota</taxon>
        <taxon>Flavobacteriia</taxon>
        <taxon>Flavobacteriales</taxon>
        <taxon>Flavobacteriaceae</taxon>
        <taxon>Nonlabens</taxon>
    </lineage>
</organism>
<sequence>MEIHNAMKHLILFFLILPIISTAQVGINTDLPNAASALDIYGQNTVGFGGLSIPLVTESQRGLITTTAQSEGTIVFVSYASGVRCLEIYDGQQDVWQKINCLTLDPIILFSEDFESYSSGTGINGSGNSGDYPASVSKWTLNDIYGSLASSDYVETQSGVLEINDTNGPIELDTQSINISGYSNISFSIDLSGTGELEYNPSLHSTDDTNTVNDYIDVSYSIDGGAFVTITDFNGNGTTHHTLIPYYVSGGAGSAPFFPDDTVTQTGLSGSTLVIKVRFQNWSGDEFFYVDNIIVTGN</sequence>
<evidence type="ECO:0000313" key="2">
    <source>
        <dbReference type="Proteomes" id="UP001194729"/>
    </source>
</evidence>
<proteinExistence type="predicted"/>
<dbReference type="Proteomes" id="UP001194729">
    <property type="component" value="Unassembled WGS sequence"/>
</dbReference>
<dbReference type="EMBL" id="JADKYU010000252">
    <property type="protein sequence ID" value="MBF4983696.1"/>
    <property type="molecule type" value="Genomic_DNA"/>
</dbReference>
<name>A0ABS0A3G0_9FLAO</name>
<gene>
    <name evidence="1" type="ORF">FNJ87_04900</name>
</gene>
<accession>A0ABS0A3G0</accession>
<keyword evidence="2" id="KW-1185">Reference proteome</keyword>
<comment type="caution">
    <text evidence="1">The sequence shown here is derived from an EMBL/GenBank/DDBJ whole genome shotgun (WGS) entry which is preliminary data.</text>
</comment>
<evidence type="ECO:0000313" key="1">
    <source>
        <dbReference type="EMBL" id="MBF4983696.1"/>
    </source>
</evidence>
<protein>
    <submittedName>
        <fullName evidence="1">Uncharacterized protein</fullName>
    </submittedName>
</protein>
<reference evidence="1 2" key="1">
    <citation type="submission" date="2020-11" db="EMBL/GenBank/DDBJ databases">
        <title>P. mediterranea TC4 genome.</title>
        <authorList>
            <person name="Molmeret M."/>
        </authorList>
    </citation>
    <scope>NUCLEOTIDE SEQUENCE [LARGE SCALE GENOMIC DNA]</scope>
    <source>
        <strain evidence="1 2">TC4</strain>
    </source>
</reference>